<keyword evidence="5" id="KW-1185">Reference proteome</keyword>
<evidence type="ECO:0000259" key="3">
    <source>
        <dbReference type="PROSITE" id="PS51371"/>
    </source>
</evidence>
<reference evidence="4" key="1">
    <citation type="journal article" date="2014" name="Int. J. Syst. Evol. Microbiol.">
        <title>Complete genome sequence of Corynebacterium casei LMG S-19264T (=DSM 44701T), isolated from a smear-ripened cheese.</title>
        <authorList>
            <consortium name="US DOE Joint Genome Institute (JGI-PGF)"/>
            <person name="Walter F."/>
            <person name="Albersmeier A."/>
            <person name="Kalinowski J."/>
            <person name="Ruckert C."/>
        </authorList>
    </citation>
    <scope>NUCLEOTIDE SEQUENCE</scope>
    <source>
        <strain evidence="4">CGMCC 1.6293</strain>
    </source>
</reference>
<evidence type="ECO:0000256" key="2">
    <source>
        <dbReference type="PROSITE-ProRule" id="PRU00703"/>
    </source>
</evidence>
<evidence type="ECO:0000313" key="5">
    <source>
        <dbReference type="Proteomes" id="UP000649829"/>
    </source>
</evidence>
<dbReference type="InterPro" id="IPR046342">
    <property type="entry name" value="CBS_dom_sf"/>
</dbReference>
<evidence type="ECO:0000313" key="4">
    <source>
        <dbReference type="EMBL" id="GGM11234.1"/>
    </source>
</evidence>
<dbReference type="PROSITE" id="PS51371">
    <property type="entry name" value="CBS"/>
    <property type="match status" value="2"/>
</dbReference>
<dbReference type="SMART" id="SM00116">
    <property type="entry name" value="CBS"/>
    <property type="match status" value="2"/>
</dbReference>
<feature type="domain" description="CBS" evidence="3">
    <location>
        <begin position="7"/>
        <end position="66"/>
    </location>
</feature>
<dbReference type="EMBL" id="BMLF01000003">
    <property type="protein sequence ID" value="GGM11234.1"/>
    <property type="molecule type" value="Genomic_DNA"/>
</dbReference>
<dbReference type="InterPro" id="IPR051257">
    <property type="entry name" value="Diverse_CBS-Domain"/>
</dbReference>
<sequence>MQVQDIMTSKPTCCGPEDSIQDVAKAMTENSIGAIPVIDDDGRPVGIVTDRDICCRAVAEGKGADTKVSDVMSEDVVTTSPDEDLDSCCNRMEKTQIRRAVVTDSEGKCCGMVAQADIARRADGSETAELVQEISKPSGRSGCC</sequence>
<dbReference type="AlphaFoldDB" id="A0A917T677"/>
<dbReference type="Pfam" id="PF00571">
    <property type="entry name" value="CBS"/>
    <property type="match status" value="2"/>
</dbReference>
<organism evidence="4 5">
    <name type="scientific">Pseudooceanicola nanhaiensis</name>
    <dbReference type="NCBI Taxonomy" id="375761"/>
    <lineage>
        <taxon>Bacteria</taxon>
        <taxon>Pseudomonadati</taxon>
        <taxon>Pseudomonadota</taxon>
        <taxon>Alphaproteobacteria</taxon>
        <taxon>Rhodobacterales</taxon>
        <taxon>Paracoccaceae</taxon>
        <taxon>Pseudooceanicola</taxon>
    </lineage>
</organism>
<reference evidence="4" key="2">
    <citation type="submission" date="2020-09" db="EMBL/GenBank/DDBJ databases">
        <authorList>
            <person name="Sun Q."/>
            <person name="Zhou Y."/>
        </authorList>
    </citation>
    <scope>NUCLEOTIDE SEQUENCE</scope>
    <source>
        <strain evidence="4">CGMCC 1.6293</strain>
    </source>
</reference>
<dbReference type="PANTHER" id="PTHR43080:SF2">
    <property type="entry name" value="CBS DOMAIN-CONTAINING PROTEIN"/>
    <property type="match status" value="1"/>
</dbReference>
<proteinExistence type="predicted"/>
<dbReference type="Proteomes" id="UP000649829">
    <property type="component" value="Unassembled WGS sequence"/>
</dbReference>
<dbReference type="CDD" id="cd04622">
    <property type="entry name" value="CBS_pair_HRP1_like"/>
    <property type="match status" value="1"/>
</dbReference>
<keyword evidence="1 2" id="KW-0129">CBS domain</keyword>
<dbReference type="RefSeq" id="WP_028288301.1">
    <property type="nucleotide sequence ID" value="NZ_BMLF01000003.1"/>
</dbReference>
<dbReference type="InterPro" id="IPR000644">
    <property type="entry name" value="CBS_dom"/>
</dbReference>
<protein>
    <submittedName>
        <fullName evidence="4">Inosine-5-monophosphate dehydrogenase</fullName>
    </submittedName>
</protein>
<dbReference type="PANTHER" id="PTHR43080">
    <property type="entry name" value="CBS DOMAIN-CONTAINING PROTEIN CBSX3, MITOCHONDRIAL"/>
    <property type="match status" value="1"/>
</dbReference>
<evidence type="ECO:0000256" key="1">
    <source>
        <dbReference type="ARBA" id="ARBA00023122"/>
    </source>
</evidence>
<accession>A0A917T677</accession>
<feature type="domain" description="CBS" evidence="3">
    <location>
        <begin position="72"/>
        <end position="129"/>
    </location>
</feature>
<name>A0A917T677_9RHOB</name>
<comment type="caution">
    <text evidence="4">The sequence shown here is derived from an EMBL/GenBank/DDBJ whole genome shotgun (WGS) entry which is preliminary data.</text>
</comment>
<gene>
    <name evidence="4" type="ORF">GCM10011534_36590</name>
</gene>
<dbReference type="SUPFAM" id="SSF54631">
    <property type="entry name" value="CBS-domain pair"/>
    <property type="match status" value="1"/>
</dbReference>
<dbReference type="Gene3D" id="3.10.580.10">
    <property type="entry name" value="CBS-domain"/>
    <property type="match status" value="1"/>
</dbReference>